<dbReference type="OrthoDB" id="2190268at2759"/>
<gene>
    <name evidence="1" type="ordered locus">EROM_040920</name>
</gene>
<dbReference type="VEuPathDB" id="MicrosporidiaDB:EROM_040920"/>
<organism evidence="1 2">
    <name type="scientific">Encephalitozoon romaleae (strain SJ-2008)</name>
    <name type="common">Microsporidian parasite</name>
    <dbReference type="NCBI Taxonomy" id="1178016"/>
    <lineage>
        <taxon>Eukaryota</taxon>
        <taxon>Fungi</taxon>
        <taxon>Fungi incertae sedis</taxon>
        <taxon>Microsporidia</taxon>
        <taxon>Unikaryonidae</taxon>
        <taxon>Encephalitozoon</taxon>
    </lineage>
</organism>
<evidence type="ECO:0000313" key="2">
    <source>
        <dbReference type="Proteomes" id="UP000010094"/>
    </source>
</evidence>
<proteinExistence type="predicted"/>
<reference evidence="1 2" key="1">
    <citation type="journal article" date="2012" name="Proc. Natl. Acad. Sci. U.S.A.">
        <title>Gain and loss of multiple functionally related, horizontally transferred genes in the reduced genomes of two microsporidian parasites.</title>
        <authorList>
            <person name="Pombert J.-F."/>
            <person name="Selman M."/>
            <person name="Burki F."/>
            <person name="Bardell F.T."/>
            <person name="Farinelli L."/>
            <person name="Solter L.F."/>
            <person name="Whitman D.W."/>
            <person name="Weiss L.M."/>
            <person name="Corradi N."/>
            <person name="Keeling P.J."/>
        </authorList>
    </citation>
    <scope>NUCLEOTIDE SEQUENCE [LARGE SCALE GENOMIC DNA]</scope>
    <source>
        <strain evidence="1 2">SJ-2008</strain>
    </source>
</reference>
<dbReference type="GeneID" id="20521156"/>
<evidence type="ECO:0000313" key="1">
    <source>
        <dbReference type="EMBL" id="AFN82859.1"/>
    </source>
</evidence>
<dbReference type="InterPro" id="IPR012340">
    <property type="entry name" value="NA-bd_OB-fold"/>
</dbReference>
<sequence length="110" mass="12567">MIRLPGDGVDVLTYNDQPLMIAMFPEIGCKARARIVKVTFTQVIVQIFEVEKRKTTIEYKGIFRPADFNPNEWLCDKFGKDDVVECTILSYGDSGIFVNFDMKIVERPLG</sequence>
<name>I7AMD2_ENCRO</name>
<protein>
    <submittedName>
        <fullName evidence="1">Uncharacterized protein</fullName>
    </submittedName>
</protein>
<dbReference type="AlphaFoldDB" id="I7AMD2"/>
<dbReference type="Proteomes" id="UP000010094">
    <property type="component" value="Chromosome IV"/>
</dbReference>
<dbReference type="Gene3D" id="2.40.50.140">
    <property type="entry name" value="Nucleic acid-binding proteins"/>
    <property type="match status" value="1"/>
</dbReference>
<dbReference type="SUPFAM" id="SSF50249">
    <property type="entry name" value="Nucleic acid-binding proteins"/>
    <property type="match status" value="1"/>
</dbReference>
<dbReference type="HOGENOM" id="CLU_2306892_0_0_1"/>
<dbReference type="KEGG" id="ero:EROM_040920"/>
<keyword evidence="2" id="KW-1185">Reference proteome</keyword>
<dbReference type="EMBL" id="CP003521">
    <property type="protein sequence ID" value="AFN82859.1"/>
    <property type="molecule type" value="Genomic_DNA"/>
</dbReference>
<dbReference type="RefSeq" id="XP_009264356.1">
    <property type="nucleotide sequence ID" value="XM_009266081.1"/>
</dbReference>
<accession>I7AMD2</accession>